<accession>A0A8J5JGG9</accession>
<dbReference type="EMBL" id="JAHLQT010040257">
    <property type="protein sequence ID" value="KAG7155981.1"/>
    <property type="molecule type" value="Genomic_DNA"/>
</dbReference>
<gene>
    <name evidence="2" type="ORF">Hamer_G012134</name>
</gene>
<keyword evidence="3" id="KW-1185">Reference proteome</keyword>
<organism evidence="2 3">
    <name type="scientific">Homarus americanus</name>
    <name type="common">American lobster</name>
    <dbReference type="NCBI Taxonomy" id="6706"/>
    <lineage>
        <taxon>Eukaryota</taxon>
        <taxon>Metazoa</taxon>
        <taxon>Ecdysozoa</taxon>
        <taxon>Arthropoda</taxon>
        <taxon>Crustacea</taxon>
        <taxon>Multicrustacea</taxon>
        <taxon>Malacostraca</taxon>
        <taxon>Eumalacostraca</taxon>
        <taxon>Eucarida</taxon>
        <taxon>Decapoda</taxon>
        <taxon>Pleocyemata</taxon>
        <taxon>Astacidea</taxon>
        <taxon>Nephropoidea</taxon>
        <taxon>Nephropidae</taxon>
        <taxon>Homarus</taxon>
    </lineage>
</organism>
<name>A0A8J5JGG9_HOMAM</name>
<reference evidence="2" key="1">
    <citation type="journal article" date="2021" name="Sci. Adv.">
        <title>The American lobster genome reveals insights on longevity, neural, and immune adaptations.</title>
        <authorList>
            <person name="Polinski J.M."/>
            <person name="Zimin A.V."/>
            <person name="Clark K.F."/>
            <person name="Kohn A.B."/>
            <person name="Sadowski N."/>
            <person name="Timp W."/>
            <person name="Ptitsyn A."/>
            <person name="Khanna P."/>
            <person name="Romanova D.Y."/>
            <person name="Williams P."/>
            <person name="Greenwood S.J."/>
            <person name="Moroz L.L."/>
            <person name="Walt D.R."/>
            <person name="Bodnar A.G."/>
        </authorList>
    </citation>
    <scope>NUCLEOTIDE SEQUENCE</scope>
    <source>
        <strain evidence="2">GMGI-L3</strain>
    </source>
</reference>
<feature type="region of interest" description="Disordered" evidence="1">
    <location>
        <begin position="364"/>
        <end position="401"/>
    </location>
</feature>
<feature type="region of interest" description="Disordered" evidence="1">
    <location>
        <begin position="225"/>
        <end position="277"/>
    </location>
</feature>
<comment type="caution">
    <text evidence="2">The sequence shown here is derived from an EMBL/GenBank/DDBJ whole genome shotgun (WGS) entry which is preliminary data.</text>
</comment>
<feature type="compositionally biased region" description="Polar residues" evidence="1">
    <location>
        <begin position="109"/>
        <end position="118"/>
    </location>
</feature>
<feature type="compositionally biased region" description="Basic and acidic residues" evidence="1">
    <location>
        <begin position="385"/>
        <end position="401"/>
    </location>
</feature>
<feature type="region of interest" description="Disordered" evidence="1">
    <location>
        <begin position="93"/>
        <end position="118"/>
    </location>
</feature>
<proteinExistence type="predicted"/>
<sequence>MDGSQAIPFFSCLQSLSCYVDEQTAVLKEELKLSPGNFSNYLETVQEHLIQQTCDIDKMERFLAKFGYVPLQQPSKDPRPNIVVTTVAEGKQNVLDDQEKGTAEGPSEEVTTIGTSEGTPVLSNTGLLILQGKDVPEITATKQLLMSTSSRCGNIYETPVVRKTQSKQFHDEETTSVSDTQSYLTVEQWLTGVEENNDMTPNFVTMHKEPVRELAQQANNYTNECDQLSDGEESQPSQTPLTIRPSNSRTPEVVTSQPPSDPQIENMPKSVINKPSTPNEPYLSEYTMQILAAIPSYCKDKRGTQDATDHLTDILLQKNTCTVTPEEPSLSCSSVNPKITYTSKEVFTPEEPVLSYQQSHSSIVSASKMEDKTPEEPVLSYHPSENVDSHKENKTPEEPKRFTSYKRRPAAEQVMVRTNTPQRDLGELPCSPELSDITQSFLSLTRNSLANPQSLAPRRDLYNTKSTNEQHKTLQPVHSLRVYEKPRHHPLGKSFSDNSYVNKQFHQEVSQSGKVAWHLRGIPMEEFVGVDDVPPSPQLSDITQKIFGLMKK</sequence>
<feature type="compositionally biased region" description="Polar residues" evidence="1">
    <location>
        <begin position="234"/>
        <end position="258"/>
    </location>
</feature>
<dbReference type="AlphaFoldDB" id="A0A8J5JGG9"/>
<dbReference type="Proteomes" id="UP000747542">
    <property type="component" value="Unassembled WGS sequence"/>
</dbReference>
<evidence type="ECO:0000313" key="2">
    <source>
        <dbReference type="EMBL" id="KAG7155981.1"/>
    </source>
</evidence>
<evidence type="ECO:0000256" key="1">
    <source>
        <dbReference type="SAM" id="MobiDB-lite"/>
    </source>
</evidence>
<evidence type="ECO:0000313" key="3">
    <source>
        <dbReference type="Proteomes" id="UP000747542"/>
    </source>
</evidence>
<protein>
    <submittedName>
        <fullName evidence="2">Uncharacterized protein</fullName>
    </submittedName>
</protein>